<comment type="caution">
    <text evidence="3">The sequence shown here is derived from an EMBL/GenBank/DDBJ whole genome shotgun (WGS) entry which is preliminary data.</text>
</comment>
<feature type="compositionally biased region" description="Acidic residues" evidence="1">
    <location>
        <begin position="305"/>
        <end position="323"/>
    </location>
</feature>
<evidence type="ECO:0000256" key="1">
    <source>
        <dbReference type="SAM" id="MobiDB-lite"/>
    </source>
</evidence>
<dbReference type="Gene3D" id="3.90.1200.10">
    <property type="match status" value="1"/>
</dbReference>
<dbReference type="InterPro" id="IPR011009">
    <property type="entry name" value="Kinase-like_dom_sf"/>
</dbReference>
<evidence type="ECO:0000259" key="2">
    <source>
        <dbReference type="Pfam" id="PF01636"/>
    </source>
</evidence>
<evidence type="ECO:0000313" key="4">
    <source>
        <dbReference type="Proteomes" id="UP001498421"/>
    </source>
</evidence>
<dbReference type="InterPro" id="IPR051678">
    <property type="entry name" value="AGP_Transferase"/>
</dbReference>
<dbReference type="EMBL" id="JAZAVK010000143">
    <property type="protein sequence ID" value="KAK7419824.1"/>
    <property type="molecule type" value="Genomic_DNA"/>
</dbReference>
<dbReference type="InterPro" id="IPR002575">
    <property type="entry name" value="Aminoglycoside_PTrfase"/>
</dbReference>
<sequence length="503" mass="57356">MASNPEPGDYHGLKWARGLWGSETRWTVDPDEAAIKRTFQSTLQLSDSCEISFLGQGAFKKLYVVKDSDKEVVARVTLPVDPAYKTLSEVATISWVRRNTSLPVPEILAYDATRRNTVGFGWIAMTRIPGKPLADVWRAIDFAAKKQLVHQLARFSSDTFCNQLHAVGSIFPVHEVTVIRSSSPVSESGKTILRCQQSTGFLSATTKKVQNSPQPRRITSTDFIWDGRIHRDIPRGPFESSRDWLSARLTIAEMLCQERLAKARQSTNDKAHKSHVAFETEGATEGDIELARETANEHNGKEQPDEKDEEEEEEVEDDDDEYDVEELESTMDIISRLRNRLDEFFPTLGPGPEPSMIIHDDMSRHNILVHDGALSGVVDWECIAALPLWAACQYPSFLHGQDRHDEPTKSKYQHDNAAKLYWEHLDDFELTQLRQVFLEEMRKLQPRWVDIFESSQRQRDFDLAVSSCDDGFMIRRIQRWLDDMDSGLASFQGLEERIDNATL</sequence>
<dbReference type="PANTHER" id="PTHR21310">
    <property type="entry name" value="AMINOGLYCOSIDE PHOSPHOTRANSFERASE-RELATED-RELATED"/>
    <property type="match status" value="1"/>
</dbReference>
<feature type="compositionally biased region" description="Basic and acidic residues" evidence="1">
    <location>
        <begin position="289"/>
        <end position="304"/>
    </location>
</feature>
<feature type="domain" description="Aminoglycoside phosphotransferase" evidence="2">
    <location>
        <begin position="295"/>
        <end position="383"/>
    </location>
</feature>
<dbReference type="PANTHER" id="PTHR21310:SF13">
    <property type="entry name" value="AMINOGLYCOSIDE PHOSPHOTRANSFERASE DOMAIN-CONTAINING PROTEIN"/>
    <property type="match status" value="1"/>
</dbReference>
<accession>A0ABR1HG51</accession>
<dbReference type="Proteomes" id="UP001498421">
    <property type="component" value="Unassembled WGS sequence"/>
</dbReference>
<dbReference type="Pfam" id="PF01636">
    <property type="entry name" value="APH"/>
    <property type="match status" value="2"/>
</dbReference>
<organism evidence="3 4">
    <name type="scientific">Neonectria magnoliae</name>
    <dbReference type="NCBI Taxonomy" id="2732573"/>
    <lineage>
        <taxon>Eukaryota</taxon>
        <taxon>Fungi</taxon>
        <taxon>Dikarya</taxon>
        <taxon>Ascomycota</taxon>
        <taxon>Pezizomycotina</taxon>
        <taxon>Sordariomycetes</taxon>
        <taxon>Hypocreomycetidae</taxon>
        <taxon>Hypocreales</taxon>
        <taxon>Nectriaceae</taxon>
        <taxon>Neonectria</taxon>
    </lineage>
</organism>
<evidence type="ECO:0000313" key="3">
    <source>
        <dbReference type="EMBL" id="KAK7419824.1"/>
    </source>
</evidence>
<name>A0ABR1HG51_9HYPO</name>
<proteinExistence type="predicted"/>
<feature type="region of interest" description="Disordered" evidence="1">
    <location>
        <begin position="264"/>
        <end position="323"/>
    </location>
</feature>
<protein>
    <recommendedName>
        <fullName evidence="2">Aminoglycoside phosphotransferase domain-containing protein</fullName>
    </recommendedName>
</protein>
<gene>
    <name evidence="3" type="ORF">QQZ08_010657</name>
</gene>
<keyword evidence="4" id="KW-1185">Reference proteome</keyword>
<reference evidence="3 4" key="1">
    <citation type="journal article" date="2025" name="Microbiol. Resour. Announc.">
        <title>Draft genome sequences for Neonectria magnoliae and Neonectria punicea, canker pathogens of Liriodendron tulipifera and Acer saccharum in West Virginia.</title>
        <authorList>
            <person name="Petronek H.M."/>
            <person name="Kasson M.T."/>
            <person name="Metheny A.M."/>
            <person name="Stauder C.M."/>
            <person name="Lovett B."/>
            <person name="Lynch S.C."/>
            <person name="Garnas J.R."/>
            <person name="Kasson L.R."/>
            <person name="Stajich J.E."/>
        </authorList>
    </citation>
    <scope>NUCLEOTIDE SEQUENCE [LARGE SCALE GENOMIC DNA]</scope>
    <source>
        <strain evidence="3 4">NRRL 64651</strain>
    </source>
</reference>
<feature type="domain" description="Aminoglycoside phosphotransferase" evidence="2">
    <location>
        <begin position="54"/>
        <end position="155"/>
    </location>
</feature>
<dbReference type="SUPFAM" id="SSF56112">
    <property type="entry name" value="Protein kinase-like (PK-like)"/>
    <property type="match status" value="2"/>
</dbReference>